<gene>
    <name evidence="2" type="ORF">V5O48_015971</name>
</gene>
<keyword evidence="3" id="KW-1185">Reference proteome</keyword>
<accession>A0ABR3ESZ9</accession>
<feature type="region of interest" description="Disordered" evidence="1">
    <location>
        <begin position="1"/>
        <end position="20"/>
    </location>
</feature>
<name>A0ABR3ESZ9_9AGAR</name>
<dbReference type="Proteomes" id="UP001465976">
    <property type="component" value="Unassembled WGS sequence"/>
</dbReference>
<evidence type="ECO:0000256" key="1">
    <source>
        <dbReference type="SAM" id="MobiDB-lite"/>
    </source>
</evidence>
<evidence type="ECO:0000313" key="2">
    <source>
        <dbReference type="EMBL" id="KAL0566044.1"/>
    </source>
</evidence>
<organism evidence="2 3">
    <name type="scientific">Marasmius crinis-equi</name>
    <dbReference type="NCBI Taxonomy" id="585013"/>
    <lineage>
        <taxon>Eukaryota</taxon>
        <taxon>Fungi</taxon>
        <taxon>Dikarya</taxon>
        <taxon>Basidiomycota</taxon>
        <taxon>Agaricomycotina</taxon>
        <taxon>Agaricomycetes</taxon>
        <taxon>Agaricomycetidae</taxon>
        <taxon>Agaricales</taxon>
        <taxon>Marasmiineae</taxon>
        <taxon>Marasmiaceae</taxon>
        <taxon>Marasmius</taxon>
    </lineage>
</organism>
<dbReference type="EMBL" id="JBAHYK010002028">
    <property type="protein sequence ID" value="KAL0566044.1"/>
    <property type="molecule type" value="Genomic_DNA"/>
</dbReference>
<proteinExistence type="predicted"/>
<reference evidence="2 3" key="1">
    <citation type="submission" date="2024-02" db="EMBL/GenBank/DDBJ databases">
        <title>A draft genome for the cacao thread blight pathogen Marasmius crinis-equi.</title>
        <authorList>
            <person name="Cohen S.P."/>
            <person name="Baruah I.K."/>
            <person name="Amoako-Attah I."/>
            <person name="Bukari Y."/>
            <person name="Meinhardt L.W."/>
            <person name="Bailey B.A."/>
        </authorList>
    </citation>
    <scope>NUCLEOTIDE SEQUENCE [LARGE SCALE GENOMIC DNA]</scope>
    <source>
        <strain evidence="2 3">GH-76</strain>
    </source>
</reference>
<protein>
    <submittedName>
        <fullName evidence="2">Uncharacterized protein</fullName>
    </submittedName>
</protein>
<feature type="region of interest" description="Disordered" evidence="1">
    <location>
        <begin position="29"/>
        <end position="119"/>
    </location>
</feature>
<comment type="caution">
    <text evidence="2">The sequence shown here is derived from an EMBL/GenBank/DDBJ whole genome shotgun (WGS) entry which is preliminary data.</text>
</comment>
<sequence length="287" mass="32247">MKKLIENGVNPDGMDKLSEADRRRVYKAITTGAVSDEDAHAPSPEEAEAKEHIGVSVGNRQPTEDEDQSSARNPHQLLRQGVHKDIMAEGGDTDTDNETKLSSPFGSSLRRGKTRLGSPKLDPRVVREWDSSLKASVLCGQRQTIPFRTPVDEDSAKKWIATSIYFRTRHNSGGGCFESEQYEDSQTDLGLTLNALYARGAVNKRATKQVVLPPKMLLDDFCERYELTVDLRRKLEDMKVPGPHTLRLIRNESLEKQLEIGEIAELRDAEERWMEDLEQGESTGIEK</sequence>
<evidence type="ECO:0000313" key="3">
    <source>
        <dbReference type="Proteomes" id="UP001465976"/>
    </source>
</evidence>